<keyword evidence="3" id="KW-0067">ATP-binding</keyword>
<protein>
    <submittedName>
        <fullName evidence="3">ATP-binding protein</fullName>
    </submittedName>
</protein>
<feature type="domain" description="Histidine kinase/HSP90-like ATPase" evidence="2">
    <location>
        <begin position="6"/>
        <end position="106"/>
    </location>
</feature>
<proteinExistence type="predicted"/>
<dbReference type="PANTHER" id="PTHR35526">
    <property type="entry name" value="ANTI-SIGMA-F FACTOR RSBW-RELATED"/>
    <property type="match status" value="1"/>
</dbReference>
<evidence type="ECO:0000313" key="3">
    <source>
        <dbReference type="EMBL" id="MFC4032122.1"/>
    </source>
</evidence>
<comment type="caution">
    <text evidence="3">The sequence shown here is derived from an EMBL/GenBank/DDBJ whole genome shotgun (WGS) entry which is preliminary data.</text>
</comment>
<dbReference type="InterPro" id="IPR003594">
    <property type="entry name" value="HATPase_dom"/>
</dbReference>
<dbReference type="InterPro" id="IPR050267">
    <property type="entry name" value="Anti-sigma-factor_SerPK"/>
</dbReference>
<organism evidence="3 4">
    <name type="scientific">Streptomyces polygonati</name>
    <dbReference type="NCBI Taxonomy" id="1617087"/>
    <lineage>
        <taxon>Bacteria</taxon>
        <taxon>Bacillati</taxon>
        <taxon>Actinomycetota</taxon>
        <taxon>Actinomycetes</taxon>
        <taxon>Kitasatosporales</taxon>
        <taxon>Streptomycetaceae</taxon>
        <taxon>Streptomyces</taxon>
    </lineage>
</organism>
<evidence type="ECO:0000256" key="1">
    <source>
        <dbReference type="ARBA" id="ARBA00022527"/>
    </source>
</evidence>
<accession>A0ABV8HJ82</accession>
<keyword evidence="1" id="KW-0808">Transferase</keyword>
<dbReference type="InterPro" id="IPR036890">
    <property type="entry name" value="HATPase_C_sf"/>
</dbReference>
<dbReference type="Pfam" id="PF13581">
    <property type="entry name" value="HATPase_c_2"/>
    <property type="match status" value="1"/>
</dbReference>
<keyword evidence="4" id="KW-1185">Reference proteome</keyword>
<dbReference type="SUPFAM" id="SSF55874">
    <property type="entry name" value="ATPase domain of HSP90 chaperone/DNA topoisomerase II/histidine kinase"/>
    <property type="match status" value="1"/>
</dbReference>
<dbReference type="EMBL" id="JBHSBB010000009">
    <property type="protein sequence ID" value="MFC4032122.1"/>
    <property type="molecule type" value="Genomic_DNA"/>
</dbReference>
<sequence length="130" mass="14143">MTTTPRAVRSFVRDTVRAWDLGRLIEAAEVIVSELVTNAVKATRSSARDPDRLSVLAPVSVELHLNEGVLRIAVQDGSSEQPVLKAVDDDAENGRGLLLVDVLSVRWDAFLTTGGKVTWAELEIPSKEHA</sequence>
<evidence type="ECO:0000313" key="4">
    <source>
        <dbReference type="Proteomes" id="UP001595765"/>
    </source>
</evidence>
<evidence type="ECO:0000259" key="2">
    <source>
        <dbReference type="Pfam" id="PF13581"/>
    </source>
</evidence>
<gene>
    <name evidence="3" type="ORF">ACFO3J_11565</name>
</gene>
<dbReference type="CDD" id="cd16936">
    <property type="entry name" value="HATPase_RsbW-like"/>
    <property type="match status" value="1"/>
</dbReference>
<dbReference type="Gene3D" id="3.30.565.10">
    <property type="entry name" value="Histidine kinase-like ATPase, C-terminal domain"/>
    <property type="match status" value="1"/>
</dbReference>
<keyword evidence="1" id="KW-0418">Kinase</keyword>
<keyword evidence="1" id="KW-0723">Serine/threonine-protein kinase</keyword>
<keyword evidence="3" id="KW-0547">Nucleotide-binding</keyword>
<dbReference type="RefSeq" id="WP_386428822.1">
    <property type="nucleotide sequence ID" value="NZ_JBHSBB010000009.1"/>
</dbReference>
<dbReference type="Proteomes" id="UP001595765">
    <property type="component" value="Unassembled WGS sequence"/>
</dbReference>
<reference evidence="4" key="1">
    <citation type="journal article" date="2019" name="Int. J. Syst. Evol. Microbiol.">
        <title>The Global Catalogue of Microorganisms (GCM) 10K type strain sequencing project: providing services to taxonomists for standard genome sequencing and annotation.</title>
        <authorList>
            <consortium name="The Broad Institute Genomics Platform"/>
            <consortium name="The Broad Institute Genome Sequencing Center for Infectious Disease"/>
            <person name="Wu L."/>
            <person name="Ma J."/>
        </authorList>
    </citation>
    <scope>NUCLEOTIDE SEQUENCE [LARGE SCALE GENOMIC DNA]</scope>
    <source>
        <strain evidence="4">CGMCC 4.7237</strain>
    </source>
</reference>
<dbReference type="GO" id="GO:0005524">
    <property type="term" value="F:ATP binding"/>
    <property type="evidence" value="ECO:0007669"/>
    <property type="project" value="UniProtKB-KW"/>
</dbReference>
<name>A0ABV8HJ82_9ACTN</name>
<dbReference type="PANTHER" id="PTHR35526:SF3">
    <property type="entry name" value="ANTI-SIGMA-F FACTOR RSBW"/>
    <property type="match status" value="1"/>
</dbReference>